<evidence type="ECO:0000256" key="2">
    <source>
        <dbReference type="ARBA" id="ARBA00009773"/>
    </source>
</evidence>
<dbReference type="PANTHER" id="PTHR21716">
    <property type="entry name" value="TRANSMEMBRANE PROTEIN"/>
    <property type="match status" value="1"/>
</dbReference>
<dbReference type="InterPro" id="IPR002549">
    <property type="entry name" value="AI-2E-like"/>
</dbReference>
<comment type="similarity">
    <text evidence="2">Belongs to the autoinducer-2 exporter (AI-2E) (TC 2.A.86) family.</text>
</comment>
<protein>
    <submittedName>
        <fullName evidence="7">AI-2E family transporter</fullName>
    </submittedName>
</protein>
<reference evidence="8" key="1">
    <citation type="journal article" date="2019" name="Int. J. Syst. Evol. Microbiol.">
        <title>The Global Catalogue of Microorganisms (GCM) 10K type strain sequencing project: providing services to taxonomists for standard genome sequencing and annotation.</title>
        <authorList>
            <consortium name="The Broad Institute Genomics Platform"/>
            <consortium name="The Broad Institute Genome Sequencing Center for Infectious Disease"/>
            <person name="Wu L."/>
            <person name="Ma J."/>
        </authorList>
    </citation>
    <scope>NUCLEOTIDE SEQUENCE [LARGE SCALE GENOMIC DNA]</scope>
    <source>
        <strain evidence="8">KCTC 22671</strain>
    </source>
</reference>
<gene>
    <name evidence="7" type="ORF">ACFS5J_04350</name>
</gene>
<dbReference type="RefSeq" id="WP_379810802.1">
    <property type="nucleotide sequence ID" value="NZ_JBHUPC010000012.1"/>
</dbReference>
<organism evidence="7 8">
    <name type="scientific">Flavobacterium chuncheonense</name>
    <dbReference type="NCBI Taxonomy" id="2026653"/>
    <lineage>
        <taxon>Bacteria</taxon>
        <taxon>Pseudomonadati</taxon>
        <taxon>Bacteroidota</taxon>
        <taxon>Flavobacteriia</taxon>
        <taxon>Flavobacteriales</taxon>
        <taxon>Flavobacteriaceae</taxon>
        <taxon>Flavobacterium</taxon>
    </lineage>
</organism>
<evidence type="ECO:0000313" key="8">
    <source>
        <dbReference type="Proteomes" id="UP001597534"/>
    </source>
</evidence>
<dbReference type="Proteomes" id="UP001597534">
    <property type="component" value="Unassembled WGS sequence"/>
</dbReference>
<keyword evidence="8" id="KW-1185">Reference proteome</keyword>
<dbReference type="EMBL" id="JBHUPC010000012">
    <property type="protein sequence ID" value="MFD2891241.1"/>
    <property type="molecule type" value="Genomic_DNA"/>
</dbReference>
<comment type="subcellular location">
    <subcellularLocation>
        <location evidence="1">Membrane</location>
        <topology evidence="1">Multi-pass membrane protein</topology>
    </subcellularLocation>
</comment>
<evidence type="ECO:0000256" key="5">
    <source>
        <dbReference type="ARBA" id="ARBA00023136"/>
    </source>
</evidence>
<feature type="transmembrane region" description="Helical" evidence="6">
    <location>
        <begin position="216"/>
        <end position="234"/>
    </location>
</feature>
<evidence type="ECO:0000256" key="6">
    <source>
        <dbReference type="SAM" id="Phobius"/>
    </source>
</evidence>
<feature type="transmembrane region" description="Helical" evidence="6">
    <location>
        <begin position="62"/>
        <end position="85"/>
    </location>
</feature>
<sequence>MNTSSKQKQHRYFIISLFILALLLLLIVIKEFIIPILMAMLLAGLFHPYYQKFLVLTKGKQSLSSALVILMFLLVIVIPSFFMVAEIIHQASYVSGKIFPFIETQFLATGKTHNSLPKWLPFKEELVPYTEEIFSKLSNLIESITSIIISSLSSLTQGTLVFFFNFFVTLYAMHYFLTDGKSLLEKVPNYLPITHQEFRKITTQAVSISKATLKGAFLIGIIQGSLVGVAFAVIGIPGAVFWGAVSALFSLIPSVGTAIVYVPVAIYLLITHQITAGVGLLIWGFGIVSSVDNVLRPYFVGKDTQIPDILVLISTLGGIGLFGITGIIVGPVIVGLFMTIAKIYKASN</sequence>
<dbReference type="PANTHER" id="PTHR21716:SF4">
    <property type="entry name" value="TRANSMEMBRANE PROTEIN 245"/>
    <property type="match status" value="1"/>
</dbReference>
<evidence type="ECO:0000256" key="1">
    <source>
        <dbReference type="ARBA" id="ARBA00004141"/>
    </source>
</evidence>
<name>A0ABW5YJM1_9FLAO</name>
<feature type="transmembrane region" description="Helical" evidence="6">
    <location>
        <begin position="34"/>
        <end position="50"/>
    </location>
</feature>
<accession>A0ABW5YJM1</accession>
<dbReference type="Pfam" id="PF01594">
    <property type="entry name" value="AI-2E_transport"/>
    <property type="match status" value="1"/>
</dbReference>
<keyword evidence="3 6" id="KW-0812">Transmembrane</keyword>
<comment type="caution">
    <text evidence="7">The sequence shown here is derived from an EMBL/GenBank/DDBJ whole genome shotgun (WGS) entry which is preliminary data.</text>
</comment>
<keyword evidence="5 6" id="KW-0472">Membrane</keyword>
<feature type="transmembrane region" description="Helical" evidence="6">
    <location>
        <begin position="160"/>
        <end position="177"/>
    </location>
</feature>
<feature type="transmembrane region" description="Helical" evidence="6">
    <location>
        <begin position="309"/>
        <end position="338"/>
    </location>
</feature>
<feature type="transmembrane region" description="Helical" evidence="6">
    <location>
        <begin position="12"/>
        <end position="28"/>
    </location>
</feature>
<evidence type="ECO:0000313" key="7">
    <source>
        <dbReference type="EMBL" id="MFD2891241.1"/>
    </source>
</evidence>
<feature type="transmembrane region" description="Helical" evidence="6">
    <location>
        <begin position="269"/>
        <end position="289"/>
    </location>
</feature>
<feature type="transmembrane region" description="Helical" evidence="6">
    <location>
        <begin position="240"/>
        <end position="262"/>
    </location>
</feature>
<keyword evidence="4 6" id="KW-1133">Transmembrane helix</keyword>
<evidence type="ECO:0000256" key="3">
    <source>
        <dbReference type="ARBA" id="ARBA00022692"/>
    </source>
</evidence>
<evidence type="ECO:0000256" key="4">
    <source>
        <dbReference type="ARBA" id="ARBA00022989"/>
    </source>
</evidence>
<proteinExistence type="inferred from homology"/>